<proteinExistence type="predicted"/>
<feature type="transmembrane region" description="Helical" evidence="8">
    <location>
        <begin position="163"/>
        <end position="180"/>
    </location>
</feature>
<keyword evidence="4" id="KW-0808">Transferase</keyword>
<keyword evidence="3" id="KW-0328">Glycosyltransferase</keyword>
<dbReference type="PANTHER" id="PTHR33908">
    <property type="entry name" value="MANNOSYLTRANSFERASE YKCB-RELATED"/>
    <property type="match status" value="1"/>
</dbReference>
<dbReference type="EMBL" id="MGJD01000024">
    <property type="protein sequence ID" value="OGN00281.1"/>
    <property type="molecule type" value="Genomic_DNA"/>
</dbReference>
<reference evidence="10 11" key="1">
    <citation type="journal article" date="2016" name="Nat. Commun.">
        <title>Thousands of microbial genomes shed light on interconnected biogeochemical processes in an aquifer system.</title>
        <authorList>
            <person name="Anantharaman K."/>
            <person name="Brown C.T."/>
            <person name="Hug L.A."/>
            <person name="Sharon I."/>
            <person name="Castelle C.J."/>
            <person name="Probst A.J."/>
            <person name="Thomas B.C."/>
            <person name="Singh A."/>
            <person name="Wilkins M.J."/>
            <person name="Karaoz U."/>
            <person name="Brodie E.L."/>
            <person name="Williams K.H."/>
            <person name="Hubbard S.S."/>
            <person name="Banfield J.F."/>
        </authorList>
    </citation>
    <scope>NUCLEOTIDE SEQUENCE [LARGE SCALE GENOMIC DNA]</scope>
</reference>
<feature type="transmembrane region" description="Helical" evidence="8">
    <location>
        <begin position="384"/>
        <end position="404"/>
    </location>
</feature>
<evidence type="ECO:0000256" key="8">
    <source>
        <dbReference type="SAM" id="Phobius"/>
    </source>
</evidence>
<organism evidence="10 11">
    <name type="scientific">Candidatus Yanofskybacteria bacterium RIFCSPHIGHO2_01_FULL_41_53</name>
    <dbReference type="NCBI Taxonomy" id="1802663"/>
    <lineage>
        <taxon>Bacteria</taxon>
        <taxon>Candidatus Yanofskyibacteriota</taxon>
    </lineage>
</organism>
<evidence type="ECO:0000313" key="11">
    <source>
        <dbReference type="Proteomes" id="UP000177117"/>
    </source>
</evidence>
<feature type="transmembrane region" description="Helical" evidence="8">
    <location>
        <begin position="410"/>
        <end position="428"/>
    </location>
</feature>
<gene>
    <name evidence="10" type="ORF">A2650_04445</name>
</gene>
<dbReference type="Pfam" id="PF13231">
    <property type="entry name" value="PMT_2"/>
    <property type="match status" value="1"/>
</dbReference>
<feature type="transmembrane region" description="Helical" evidence="8">
    <location>
        <begin position="234"/>
        <end position="255"/>
    </location>
</feature>
<dbReference type="AlphaFoldDB" id="A0A1F8EHH2"/>
<keyword evidence="5 8" id="KW-0812">Transmembrane</keyword>
<keyword evidence="7 8" id="KW-0472">Membrane</keyword>
<evidence type="ECO:0000256" key="6">
    <source>
        <dbReference type="ARBA" id="ARBA00022989"/>
    </source>
</evidence>
<evidence type="ECO:0000256" key="7">
    <source>
        <dbReference type="ARBA" id="ARBA00023136"/>
    </source>
</evidence>
<evidence type="ECO:0000256" key="2">
    <source>
        <dbReference type="ARBA" id="ARBA00022475"/>
    </source>
</evidence>
<evidence type="ECO:0000313" key="10">
    <source>
        <dbReference type="EMBL" id="OGN00281.1"/>
    </source>
</evidence>
<sequence length="590" mass="67738">MGGFDLAAVIIVVIAVILAITSVWNDSPIVDEIPHIGAGYSYIATGDHRLNPEHPPLAKDLAGISLKIAGIKDAPAFESKYWTEDVNGQWNFGRKLIFNSGNDAIRLVRFAKMPQLIFFVLSAIIIFAWTRRMYGYLAALIALFLFSFSPTVLAHSRFVTTDMPALFGILIATFFFIHYLEKPTKKNLWLAGIIFGVAQLTKYSVFLLIPFFIVIAVFFVLLKLEKSKIRNALLAMRNTIIVIIIGYIFVVWPVYYFHTWNYPPELQQTHTKELLTTYGNRNIAEPVIYLANKPAIRGLAEYGLGLLMVTQRSVGGNTTYFMGEVRNWAWKEYFPVVYFIKEPLAFWGLLTLALFAWSINLKFHNPKSTIRNCIKWSQNHFTELTMLLWIALYWYTSITSNLNIGVRHLMPVYGFTFILLSGALVKICTSLNRKSLFAFCFLLFALLGSYLFENLKVYPYYLTYFNQIAGGPSGGYRYVVDSNIDWGQDLKRLADWVEKNDIKKINFDYFGWADQSYYLGNNFNWIWRGRYKNVDDFLKDNPNGGYIAVSASFYMGSFENPETSYAWLDSYEKVTTIGNSIFVWYIPPTN</sequence>
<comment type="subcellular location">
    <subcellularLocation>
        <location evidence="1">Cell membrane</location>
        <topology evidence="1">Multi-pass membrane protein</topology>
    </subcellularLocation>
</comment>
<feature type="transmembrane region" description="Helical" evidence="8">
    <location>
        <begin position="136"/>
        <end position="156"/>
    </location>
</feature>
<feature type="transmembrane region" description="Helical" evidence="8">
    <location>
        <begin position="6"/>
        <end position="24"/>
    </location>
</feature>
<keyword evidence="2" id="KW-1003">Cell membrane</keyword>
<dbReference type="InterPro" id="IPR050297">
    <property type="entry name" value="LipidA_mod_glycosyltrf_83"/>
</dbReference>
<name>A0A1F8EHH2_9BACT</name>
<feature type="transmembrane region" description="Helical" evidence="8">
    <location>
        <begin position="113"/>
        <end position="130"/>
    </location>
</feature>
<evidence type="ECO:0000256" key="5">
    <source>
        <dbReference type="ARBA" id="ARBA00022692"/>
    </source>
</evidence>
<dbReference type="GO" id="GO:0009103">
    <property type="term" value="P:lipopolysaccharide biosynthetic process"/>
    <property type="evidence" value="ECO:0007669"/>
    <property type="project" value="UniProtKB-ARBA"/>
</dbReference>
<evidence type="ECO:0000256" key="3">
    <source>
        <dbReference type="ARBA" id="ARBA00022676"/>
    </source>
</evidence>
<feature type="transmembrane region" description="Helical" evidence="8">
    <location>
        <begin position="200"/>
        <end position="222"/>
    </location>
</feature>
<dbReference type="Proteomes" id="UP000177117">
    <property type="component" value="Unassembled WGS sequence"/>
</dbReference>
<feature type="transmembrane region" description="Helical" evidence="8">
    <location>
        <begin position="344"/>
        <end position="363"/>
    </location>
</feature>
<accession>A0A1F8EHH2</accession>
<keyword evidence="6 8" id="KW-1133">Transmembrane helix</keyword>
<dbReference type="InterPro" id="IPR038731">
    <property type="entry name" value="RgtA/B/C-like"/>
</dbReference>
<dbReference type="GO" id="GO:0016763">
    <property type="term" value="F:pentosyltransferase activity"/>
    <property type="evidence" value="ECO:0007669"/>
    <property type="project" value="TreeGrafter"/>
</dbReference>
<protein>
    <recommendedName>
        <fullName evidence="9">Glycosyltransferase RgtA/B/C/D-like domain-containing protein</fullName>
    </recommendedName>
</protein>
<evidence type="ECO:0000256" key="1">
    <source>
        <dbReference type="ARBA" id="ARBA00004651"/>
    </source>
</evidence>
<feature type="domain" description="Glycosyltransferase RgtA/B/C/D-like" evidence="9">
    <location>
        <begin position="113"/>
        <end position="245"/>
    </location>
</feature>
<evidence type="ECO:0000259" key="9">
    <source>
        <dbReference type="Pfam" id="PF13231"/>
    </source>
</evidence>
<evidence type="ECO:0000256" key="4">
    <source>
        <dbReference type="ARBA" id="ARBA00022679"/>
    </source>
</evidence>
<comment type="caution">
    <text evidence="10">The sequence shown here is derived from an EMBL/GenBank/DDBJ whole genome shotgun (WGS) entry which is preliminary data.</text>
</comment>
<dbReference type="PANTHER" id="PTHR33908:SF11">
    <property type="entry name" value="MEMBRANE PROTEIN"/>
    <property type="match status" value="1"/>
</dbReference>
<feature type="transmembrane region" description="Helical" evidence="8">
    <location>
        <begin position="435"/>
        <end position="452"/>
    </location>
</feature>
<dbReference type="GO" id="GO:0005886">
    <property type="term" value="C:plasma membrane"/>
    <property type="evidence" value="ECO:0007669"/>
    <property type="project" value="UniProtKB-SubCell"/>
</dbReference>